<evidence type="ECO:0000259" key="6">
    <source>
        <dbReference type="PROSITE" id="PS50048"/>
    </source>
</evidence>
<dbReference type="Pfam" id="PF00172">
    <property type="entry name" value="Zn_clus"/>
    <property type="match status" value="1"/>
</dbReference>
<sequence length="506" mass="55026">MAKKEKQRAGSLAGPSNTAGGNSGAGEGEVSERRSEQAQPAQQRARVTVVCGECKRLKLKCDRRTPCGACVKRDTTDKCIYASGASEKIDAQFVLNKHTALEQEVEVLKGILQGQQAQISSLQAQLATQQGLSSSQISYEFLYQRQTGSSIMMSFDEMYGMWADQGIDFRPKTPPAAATIALEHEERRDLVSARKRNLSLFEIPPQPIQSRSSSSSSNSSSSRQSAASLANTSPSIGVTTSLVDTLPSEPLRSQIISSLQTTLLLHPTVNFTEFKLRIDGLFRWAEEQAVAKQYNAHFHDPGRRRPSLSLFAAVAAAFALGAQCLTSSSNSTVLSSSTSSSASSPLTPPSSPNEKRKPRDLFVLSAQAVQLHTDAGFQSYDTDIVHALLLQIIYLLHTPANPTGPRRGLELPHELFPIIGSLVNVAKMLGLSRDPDEAPSIVDIGGVSGVAEGKRPMAYSPFVGHERRKLWWCVMFYDLCVFVLFPSLSFISLPLALFFAFVVDFA</sequence>
<keyword evidence="3" id="KW-0539">Nucleus</keyword>
<feature type="compositionally biased region" description="Low complexity" evidence="4">
    <location>
        <begin position="209"/>
        <end position="228"/>
    </location>
</feature>
<name>A0A4Y7Q000_9AGAM</name>
<dbReference type="OrthoDB" id="4934715at2759"/>
<evidence type="ECO:0000256" key="4">
    <source>
        <dbReference type="SAM" id="MobiDB-lite"/>
    </source>
</evidence>
<dbReference type="PANTHER" id="PTHR31001">
    <property type="entry name" value="UNCHARACTERIZED TRANSCRIPTIONAL REGULATORY PROTEIN"/>
    <property type="match status" value="1"/>
</dbReference>
<evidence type="ECO:0000256" key="2">
    <source>
        <dbReference type="ARBA" id="ARBA00022723"/>
    </source>
</evidence>
<dbReference type="InterPro" id="IPR036864">
    <property type="entry name" value="Zn2-C6_fun-type_DNA-bd_sf"/>
</dbReference>
<dbReference type="PROSITE" id="PS00463">
    <property type="entry name" value="ZN2_CY6_FUNGAL_1"/>
    <property type="match status" value="1"/>
</dbReference>
<evidence type="ECO:0000313" key="8">
    <source>
        <dbReference type="Proteomes" id="UP000294933"/>
    </source>
</evidence>
<dbReference type="PROSITE" id="PS50048">
    <property type="entry name" value="ZN2_CY6_FUNGAL_2"/>
    <property type="match status" value="1"/>
</dbReference>
<dbReference type="Gene3D" id="4.10.240.10">
    <property type="entry name" value="Zn(2)-C6 fungal-type DNA-binding domain"/>
    <property type="match status" value="1"/>
</dbReference>
<evidence type="ECO:0000256" key="3">
    <source>
        <dbReference type="ARBA" id="ARBA00023242"/>
    </source>
</evidence>
<keyword evidence="2" id="KW-0479">Metal-binding</keyword>
<evidence type="ECO:0000256" key="1">
    <source>
        <dbReference type="ARBA" id="ARBA00004123"/>
    </source>
</evidence>
<dbReference type="GO" id="GO:0003677">
    <property type="term" value="F:DNA binding"/>
    <property type="evidence" value="ECO:0007669"/>
    <property type="project" value="InterPro"/>
</dbReference>
<keyword evidence="8" id="KW-1185">Reference proteome</keyword>
<feature type="region of interest" description="Disordered" evidence="4">
    <location>
        <begin position="204"/>
        <end position="231"/>
    </location>
</feature>
<dbReference type="CDD" id="cd12148">
    <property type="entry name" value="fungal_TF_MHR"/>
    <property type="match status" value="1"/>
</dbReference>
<protein>
    <recommendedName>
        <fullName evidence="6">Zn(2)-C6 fungal-type domain-containing protein</fullName>
    </recommendedName>
</protein>
<dbReference type="SUPFAM" id="SSF57701">
    <property type="entry name" value="Zn2/Cys6 DNA-binding domain"/>
    <property type="match status" value="1"/>
</dbReference>
<dbReference type="InterPro" id="IPR007219">
    <property type="entry name" value="XnlR_reg_dom"/>
</dbReference>
<dbReference type="GO" id="GO:0006351">
    <property type="term" value="P:DNA-templated transcription"/>
    <property type="evidence" value="ECO:0007669"/>
    <property type="project" value="InterPro"/>
</dbReference>
<reference evidence="7 8" key="1">
    <citation type="submission" date="2018-06" db="EMBL/GenBank/DDBJ databases">
        <title>A transcriptomic atlas of mushroom development highlights an independent origin of complex multicellularity.</title>
        <authorList>
            <consortium name="DOE Joint Genome Institute"/>
            <person name="Krizsan K."/>
            <person name="Almasi E."/>
            <person name="Merenyi Z."/>
            <person name="Sahu N."/>
            <person name="Viragh M."/>
            <person name="Koszo T."/>
            <person name="Mondo S."/>
            <person name="Kiss B."/>
            <person name="Balint B."/>
            <person name="Kues U."/>
            <person name="Barry K."/>
            <person name="Hegedus J.C."/>
            <person name="Henrissat B."/>
            <person name="Johnson J."/>
            <person name="Lipzen A."/>
            <person name="Ohm R."/>
            <person name="Nagy I."/>
            <person name="Pangilinan J."/>
            <person name="Yan J."/>
            <person name="Xiong Y."/>
            <person name="Grigoriev I.V."/>
            <person name="Hibbett D.S."/>
            <person name="Nagy L.G."/>
        </authorList>
    </citation>
    <scope>NUCLEOTIDE SEQUENCE [LARGE SCALE GENOMIC DNA]</scope>
    <source>
        <strain evidence="7 8">SZMC22713</strain>
    </source>
</reference>
<organism evidence="7 8">
    <name type="scientific">Rickenella mellea</name>
    <dbReference type="NCBI Taxonomy" id="50990"/>
    <lineage>
        <taxon>Eukaryota</taxon>
        <taxon>Fungi</taxon>
        <taxon>Dikarya</taxon>
        <taxon>Basidiomycota</taxon>
        <taxon>Agaricomycotina</taxon>
        <taxon>Agaricomycetes</taxon>
        <taxon>Hymenochaetales</taxon>
        <taxon>Rickenellaceae</taxon>
        <taxon>Rickenella</taxon>
    </lineage>
</organism>
<dbReference type="GO" id="GO:0005634">
    <property type="term" value="C:nucleus"/>
    <property type="evidence" value="ECO:0007669"/>
    <property type="project" value="UniProtKB-SubCell"/>
</dbReference>
<dbReference type="VEuPathDB" id="FungiDB:BD410DRAFT_790331"/>
<keyword evidence="5" id="KW-1133">Transmembrane helix</keyword>
<dbReference type="Proteomes" id="UP000294933">
    <property type="component" value="Unassembled WGS sequence"/>
</dbReference>
<dbReference type="Pfam" id="PF04082">
    <property type="entry name" value="Fungal_trans"/>
    <property type="match status" value="1"/>
</dbReference>
<dbReference type="SMART" id="SM00066">
    <property type="entry name" value="GAL4"/>
    <property type="match status" value="1"/>
</dbReference>
<dbReference type="PANTHER" id="PTHR31001:SF81">
    <property type="entry name" value="ZN(II)2CYS6 TRANSCRIPTION FACTOR"/>
    <property type="match status" value="1"/>
</dbReference>
<dbReference type="CDD" id="cd00067">
    <property type="entry name" value="GAL4"/>
    <property type="match status" value="1"/>
</dbReference>
<feature type="transmembrane region" description="Helical" evidence="5">
    <location>
        <begin position="476"/>
        <end position="503"/>
    </location>
</feature>
<feature type="domain" description="Zn(2)-C6 fungal-type" evidence="6">
    <location>
        <begin position="50"/>
        <end position="81"/>
    </location>
</feature>
<proteinExistence type="predicted"/>
<comment type="subcellular location">
    <subcellularLocation>
        <location evidence="1">Nucleus</location>
    </subcellularLocation>
</comment>
<keyword evidence="5" id="KW-0472">Membrane</keyword>
<feature type="region of interest" description="Disordered" evidence="4">
    <location>
        <begin position="336"/>
        <end position="358"/>
    </location>
</feature>
<evidence type="ECO:0000256" key="5">
    <source>
        <dbReference type="SAM" id="Phobius"/>
    </source>
</evidence>
<dbReference type="InterPro" id="IPR001138">
    <property type="entry name" value="Zn2Cys6_DnaBD"/>
</dbReference>
<gene>
    <name evidence="7" type="ORF">BD410DRAFT_790331</name>
</gene>
<dbReference type="GO" id="GO:0000981">
    <property type="term" value="F:DNA-binding transcription factor activity, RNA polymerase II-specific"/>
    <property type="evidence" value="ECO:0007669"/>
    <property type="project" value="InterPro"/>
</dbReference>
<dbReference type="GO" id="GO:0008270">
    <property type="term" value="F:zinc ion binding"/>
    <property type="evidence" value="ECO:0007669"/>
    <property type="project" value="InterPro"/>
</dbReference>
<feature type="region of interest" description="Disordered" evidence="4">
    <location>
        <begin position="1"/>
        <end position="42"/>
    </location>
</feature>
<dbReference type="EMBL" id="ML170184">
    <property type="protein sequence ID" value="TDL20973.1"/>
    <property type="molecule type" value="Genomic_DNA"/>
</dbReference>
<keyword evidence="5" id="KW-0812">Transmembrane</keyword>
<accession>A0A4Y7Q000</accession>
<dbReference type="AlphaFoldDB" id="A0A4Y7Q000"/>
<feature type="compositionally biased region" description="Low complexity" evidence="4">
    <location>
        <begin position="336"/>
        <end position="345"/>
    </location>
</feature>
<dbReference type="InterPro" id="IPR050613">
    <property type="entry name" value="Sec_Metabolite_Reg"/>
</dbReference>
<evidence type="ECO:0000313" key="7">
    <source>
        <dbReference type="EMBL" id="TDL20973.1"/>
    </source>
</evidence>
<dbReference type="STRING" id="50990.A0A4Y7Q000"/>